<dbReference type="PROSITE" id="PS50005">
    <property type="entry name" value="TPR"/>
    <property type="match status" value="2"/>
</dbReference>
<sequence length="221" mass="25000">MSHNYTQRPLLVYHYERYQVDQNIGSYIRSVSTSYTTGGLERLLSGGETAARRGAVLALGRLADYRSNSALGRALVDKDRGVRNLAETAIQHLWMRIGTPTQQRHLVAIGEQIDDKDFERAAQIATALVEDAPWVAQAWYYRGKSFLQLGQFEAASRDCHQALEVNAYHFLAASTMGQTYLKLNDSISALDSFRRALRLNPNMEEVRAQVIHLQRTLRDKS</sequence>
<keyword evidence="2 3" id="KW-0802">TPR repeat</keyword>
<organism evidence="4 5">
    <name type="scientific">Bythopirellula goksoeyrii</name>
    <dbReference type="NCBI Taxonomy" id="1400387"/>
    <lineage>
        <taxon>Bacteria</taxon>
        <taxon>Pseudomonadati</taxon>
        <taxon>Planctomycetota</taxon>
        <taxon>Planctomycetia</taxon>
        <taxon>Pirellulales</taxon>
        <taxon>Lacipirellulaceae</taxon>
        <taxon>Bythopirellula</taxon>
    </lineage>
</organism>
<keyword evidence="5" id="KW-1185">Reference proteome</keyword>
<dbReference type="SUPFAM" id="SSF48452">
    <property type="entry name" value="TPR-like"/>
    <property type="match status" value="1"/>
</dbReference>
<dbReference type="SUPFAM" id="SSF48371">
    <property type="entry name" value="ARM repeat"/>
    <property type="match status" value="1"/>
</dbReference>
<name>A0A5B9QRC0_9BACT</name>
<protein>
    <submittedName>
        <fullName evidence="4">Tetratricopeptide repeat protein</fullName>
    </submittedName>
</protein>
<dbReference type="InterPro" id="IPR016024">
    <property type="entry name" value="ARM-type_fold"/>
</dbReference>
<dbReference type="RefSeq" id="WP_148074992.1">
    <property type="nucleotide sequence ID" value="NZ_CP042913.1"/>
</dbReference>
<dbReference type="Pfam" id="PF00515">
    <property type="entry name" value="TPR_1"/>
    <property type="match status" value="1"/>
</dbReference>
<dbReference type="GO" id="GO:0072380">
    <property type="term" value="C:TRC complex"/>
    <property type="evidence" value="ECO:0007669"/>
    <property type="project" value="TreeGrafter"/>
</dbReference>
<evidence type="ECO:0000256" key="2">
    <source>
        <dbReference type="ARBA" id="ARBA00022803"/>
    </source>
</evidence>
<dbReference type="SMART" id="SM00028">
    <property type="entry name" value="TPR"/>
    <property type="match status" value="2"/>
</dbReference>
<dbReference type="InterPro" id="IPR011990">
    <property type="entry name" value="TPR-like_helical_dom_sf"/>
</dbReference>
<gene>
    <name evidence="4" type="ORF">Pr1d_39860</name>
</gene>
<accession>A0A5B9QRC0</accession>
<dbReference type="GO" id="GO:0006620">
    <property type="term" value="P:post-translational protein targeting to endoplasmic reticulum membrane"/>
    <property type="evidence" value="ECO:0007669"/>
    <property type="project" value="TreeGrafter"/>
</dbReference>
<reference evidence="4 5" key="1">
    <citation type="submission" date="2019-08" db="EMBL/GenBank/DDBJ databases">
        <title>Deep-cultivation of Planctomycetes and their phenomic and genomic characterization uncovers novel biology.</title>
        <authorList>
            <person name="Wiegand S."/>
            <person name="Jogler M."/>
            <person name="Boedeker C."/>
            <person name="Pinto D."/>
            <person name="Vollmers J."/>
            <person name="Rivas-Marin E."/>
            <person name="Kohn T."/>
            <person name="Peeters S.H."/>
            <person name="Heuer A."/>
            <person name="Rast P."/>
            <person name="Oberbeckmann S."/>
            <person name="Bunk B."/>
            <person name="Jeske O."/>
            <person name="Meyerdierks A."/>
            <person name="Storesund J.E."/>
            <person name="Kallscheuer N."/>
            <person name="Luecker S."/>
            <person name="Lage O.M."/>
            <person name="Pohl T."/>
            <person name="Merkel B.J."/>
            <person name="Hornburger P."/>
            <person name="Mueller R.-W."/>
            <person name="Bruemmer F."/>
            <person name="Labrenz M."/>
            <person name="Spormann A.M."/>
            <person name="Op den Camp H."/>
            <person name="Overmann J."/>
            <person name="Amann R."/>
            <person name="Jetten M.S.M."/>
            <person name="Mascher T."/>
            <person name="Medema M.H."/>
            <person name="Devos D.P."/>
            <person name="Kaster A.-K."/>
            <person name="Ovreas L."/>
            <person name="Rohde M."/>
            <person name="Galperin M.Y."/>
            <person name="Jogler C."/>
        </authorList>
    </citation>
    <scope>NUCLEOTIDE SEQUENCE [LARGE SCALE GENOMIC DNA]</scope>
    <source>
        <strain evidence="4 5">Pr1d</strain>
    </source>
</reference>
<evidence type="ECO:0000256" key="1">
    <source>
        <dbReference type="ARBA" id="ARBA00022737"/>
    </source>
</evidence>
<evidence type="ECO:0000256" key="3">
    <source>
        <dbReference type="PROSITE-ProRule" id="PRU00339"/>
    </source>
</evidence>
<dbReference type="PANTHER" id="PTHR45831:SF2">
    <property type="entry name" value="LD24721P"/>
    <property type="match status" value="1"/>
</dbReference>
<dbReference type="KEGG" id="bgok:Pr1d_39860"/>
<dbReference type="PANTHER" id="PTHR45831">
    <property type="entry name" value="LD24721P"/>
    <property type="match status" value="1"/>
</dbReference>
<dbReference type="GO" id="GO:0016020">
    <property type="term" value="C:membrane"/>
    <property type="evidence" value="ECO:0007669"/>
    <property type="project" value="TreeGrafter"/>
</dbReference>
<dbReference type="EMBL" id="CP042913">
    <property type="protein sequence ID" value="QEG36671.1"/>
    <property type="molecule type" value="Genomic_DNA"/>
</dbReference>
<dbReference type="GO" id="GO:0060090">
    <property type="term" value="F:molecular adaptor activity"/>
    <property type="evidence" value="ECO:0007669"/>
    <property type="project" value="TreeGrafter"/>
</dbReference>
<feature type="repeat" description="TPR" evidence="3">
    <location>
        <begin position="136"/>
        <end position="169"/>
    </location>
</feature>
<proteinExistence type="predicted"/>
<dbReference type="InterPro" id="IPR047150">
    <property type="entry name" value="SGT"/>
</dbReference>
<feature type="repeat" description="TPR" evidence="3">
    <location>
        <begin position="170"/>
        <end position="203"/>
    </location>
</feature>
<dbReference type="AlphaFoldDB" id="A0A5B9QRC0"/>
<keyword evidence="1" id="KW-0677">Repeat</keyword>
<dbReference type="Pfam" id="PF13181">
    <property type="entry name" value="TPR_8"/>
    <property type="match status" value="1"/>
</dbReference>
<dbReference type="Gene3D" id="1.25.10.10">
    <property type="entry name" value="Leucine-rich Repeat Variant"/>
    <property type="match status" value="1"/>
</dbReference>
<dbReference type="OrthoDB" id="256486at2"/>
<dbReference type="Gene3D" id="1.25.40.10">
    <property type="entry name" value="Tetratricopeptide repeat domain"/>
    <property type="match status" value="1"/>
</dbReference>
<dbReference type="InterPro" id="IPR011989">
    <property type="entry name" value="ARM-like"/>
</dbReference>
<evidence type="ECO:0000313" key="4">
    <source>
        <dbReference type="EMBL" id="QEG36671.1"/>
    </source>
</evidence>
<dbReference type="Proteomes" id="UP000323917">
    <property type="component" value="Chromosome"/>
</dbReference>
<evidence type="ECO:0000313" key="5">
    <source>
        <dbReference type="Proteomes" id="UP000323917"/>
    </source>
</evidence>
<dbReference type="InterPro" id="IPR019734">
    <property type="entry name" value="TPR_rpt"/>
</dbReference>